<name>A0A6J7EI24_9ZZZZ</name>
<dbReference type="PROSITE" id="PS51790">
    <property type="entry name" value="MSRB"/>
    <property type="match status" value="1"/>
</dbReference>
<evidence type="ECO:0000256" key="3">
    <source>
        <dbReference type="ARBA" id="ARBA00012499"/>
    </source>
</evidence>
<evidence type="ECO:0000256" key="7">
    <source>
        <dbReference type="ARBA" id="ARBA00048488"/>
    </source>
</evidence>
<dbReference type="GO" id="GO:0046872">
    <property type="term" value="F:metal ion binding"/>
    <property type="evidence" value="ECO:0007669"/>
    <property type="project" value="UniProtKB-KW"/>
</dbReference>
<comment type="cofactor">
    <cofactor evidence="1">
        <name>Zn(2+)</name>
        <dbReference type="ChEBI" id="CHEBI:29105"/>
    </cofactor>
</comment>
<gene>
    <name evidence="9" type="ORF">UFOPK3423_01326</name>
</gene>
<evidence type="ECO:0000256" key="4">
    <source>
        <dbReference type="ARBA" id="ARBA00022723"/>
    </source>
</evidence>
<dbReference type="HAMAP" id="MF_01400">
    <property type="entry name" value="MsrB"/>
    <property type="match status" value="1"/>
</dbReference>
<evidence type="ECO:0000259" key="8">
    <source>
        <dbReference type="PROSITE" id="PS51790"/>
    </source>
</evidence>
<dbReference type="InterPro" id="IPR002579">
    <property type="entry name" value="Met_Sox_Rdtase_MsrB_dom"/>
</dbReference>
<keyword evidence="4" id="KW-0479">Metal-binding</keyword>
<dbReference type="GO" id="GO:0033743">
    <property type="term" value="F:peptide-methionine (R)-S-oxide reductase activity"/>
    <property type="evidence" value="ECO:0007669"/>
    <property type="project" value="UniProtKB-EC"/>
</dbReference>
<evidence type="ECO:0000256" key="6">
    <source>
        <dbReference type="ARBA" id="ARBA00023002"/>
    </source>
</evidence>
<dbReference type="InterPro" id="IPR028427">
    <property type="entry name" value="Met_Sox_Rdtase_MsrB"/>
</dbReference>
<evidence type="ECO:0000256" key="2">
    <source>
        <dbReference type="ARBA" id="ARBA00007174"/>
    </source>
</evidence>
<dbReference type="AlphaFoldDB" id="A0A6J7EI24"/>
<dbReference type="GO" id="GO:0005737">
    <property type="term" value="C:cytoplasm"/>
    <property type="evidence" value="ECO:0007669"/>
    <property type="project" value="TreeGrafter"/>
</dbReference>
<dbReference type="PANTHER" id="PTHR10173:SF52">
    <property type="entry name" value="METHIONINE-R-SULFOXIDE REDUCTASE B1"/>
    <property type="match status" value="1"/>
</dbReference>
<sequence>MPQDGAPGRIEKDDEAWRGELDAQSYAVLRCSATEPPFTGAYWDSKDEGVYRCRGCSAALFDSTTKFDSGTGWPSFTDPMVAEAVATHEDLAHGMRRIEVVCAACDGHLGHVFPDGPGPGGQRYCINSAALDFTPRD</sequence>
<evidence type="ECO:0000256" key="1">
    <source>
        <dbReference type="ARBA" id="ARBA00001947"/>
    </source>
</evidence>
<dbReference type="EMBL" id="CAFBLQ010000169">
    <property type="protein sequence ID" value="CAB4880754.1"/>
    <property type="molecule type" value="Genomic_DNA"/>
</dbReference>
<comment type="catalytic activity">
    <reaction evidence="7">
        <text>L-methionyl-[protein] + [thioredoxin]-disulfide + H2O = L-methionyl-(R)-S-oxide-[protein] + [thioredoxin]-dithiol</text>
        <dbReference type="Rhea" id="RHEA:24164"/>
        <dbReference type="Rhea" id="RHEA-COMP:10698"/>
        <dbReference type="Rhea" id="RHEA-COMP:10700"/>
        <dbReference type="Rhea" id="RHEA-COMP:12313"/>
        <dbReference type="Rhea" id="RHEA-COMP:12314"/>
        <dbReference type="ChEBI" id="CHEBI:15377"/>
        <dbReference type="ChEBI" id="CHEBI:16044"/>
        <dbReference type="ChEBI" id="CHEBI:29950"/>
        <dbReference type="ChEBI" id="CHEBI:45764"/>
        <dbReference type="ChEBI" id="CHEBI:50058"/>
        <dbReference type="EC" id="1.8.4.12"/>
    </reaction>
</comment>
<dbReference type="FunFam" id="2.170.150.20:FF:000001">
    <property type="entry name" value="Peptide methionine sulfoxide reductase MsrB"/>
    <property type="match status" value="1"/>
</dbReference>
<protein>
    <recommendedName>
        <fullName evidence="3">peptide-methionine (R)-S-oxide reductase</fullName>
        <ecNumber evidence="3">1.8.4.12</ecNumber>
    </recommendedName>
</protein>
<reference evidence="9" key="1">
    <citation type="submission" date="2020-05" db="EMBL/GenBank/DDBJ databases">
        <authorList>
            <person name="Chiriac C."/>
            <person name="Salcher M."/>
            <person name="Ghai R."/>
            <person name="Kavagutti S V."/>
        </authorList>
    </citation>
    <scope>NUCLEOTIDE SEQUENCE</scope>
</reference>
<dbReference type="Gene3D" id="2.170.150.20">
    <property type="entry name" value="Peptide methionine sulfoxide reductase"/>
    <property type="match status" value="1"/>
</dbReference>
<dbReference type="GO" id="GO:0006979">
    <property type="term" value="P:response to oxidative stress"/>
    <property type="evidence" value="ECO:0007669"/>
    <property type="project" value="InterPro"/>
</dbReference>
<evidence type="ECO:0000313" key="9">
    <source>
        <dbReference type="EMBL" id="CAB4880754.1"/>
    </source>
</evidence>
<keyword evidence="6" id="KW-0560">Oxidoreductase</keyword>
<dbReference type="Pfam" id="PF01641">
    <property type="entry name" value="SelR"/>
    <property type="match status" value="1"/>
</dbReference>
<feature type="domain" description="MsrB" evidence="8">
    <location>
        <begin position="14"/>
        <end position="136"/>
    </location>
</feature>
<proteinExistence type="inferred from homology"/>
<dbReference type="EC" id="1.8.4.12" evidence="3"/>
<dbReference type="PANTHER" id="PTHR10173">
    <property type="entry name" value="METHIONINE SULFOXIDE REDUCTASE"/>
    <property type="match status" value="1"/>
</dbReference>
<dbReference type="NCBIfam" id="TIGR00357">
    <property type="entry name" value="peptide-methionine (R)-S-oxide reductase MsrB"/>
    <property type="match status" value="1"/>
</dbReference>
<accession>A0A6J7EI24</accession>
<comment type="similarity">
    <text evidence="2">Belongs to the MsrB Met sulfoxide reductase family.</text>
</comment>
<evidence type="ECO:0000256" key="5">
    <source>
        <dbReference type="ARBA" id="ARBA00022833"/>
    </source>
</evidence>
<organism evidence="9">
    <name type="scientific">freshwater metagenome</name>
    <dbReference type="NCBI Taxonomy" id="449393"/>
    <lineage>
        <taxon>unclassified sequences</taxon>
        <taxon>metagenomes</taxon>
        <taxon>ecological metagenomes</taxon>
    </lineage>
</organism>
<dbReference type="InterPro" id="IPR011057">
    <property type="entry name" value="Mss4-like_sf"/>
</dbReference>
<dbReference type="GO" id="GO:0030091">
    <property type="term" value="P:protein repair"/>
    <property type="evidence" value="ECO:0007669"/>
    <property type="project" value="InterPro"/>
</dbReference>
<keyword evidence="5" id="KW-0862">Zinc</keyword>
<dbReference type="SUPFAM" id="SSF51316">
    <property type="entry name" value="Mss4-like"/>
    <property type="match status" value="1"/>
</dbReference>